<evidence type="ECO:0000256" key="8">
    <source>
        <dbReference type="ARBA" id="ARBA00023125"/>
    </source>
</evidence>
<dbReference type="InterPro" id="IPR058031">
    <property type="entry name" value="AAA_lid_NorR"/>
</dbReference>
<accession>A0A1I4TY98</accession>
<dbReference type="SUPFAM" id="SSF46689">
    <property type="entry name" value="Homeodomain-like"/>
    <property type="match status" value="1"/>
</dbReference>
<dbReference type="Gene3D" id="3.40.50.300">
    <property type="entry name" value="P-loop containing nucleotide triphosphate hydrolases"/>
    <property type="match status" value="1"/>
</dbReference>
<name>A0A1I4TY98_9BACT</name>
<evidence type="ECO:0000259" key="13">
    <source>
        <dbReference type="PROSITE" id="PS50110"/>
    </source>
</evidence>
<sequence length="460" mass="51954">MAHVLIVDDEPFICENLQRILEEENYRTQLAFDGQSALKLVEKESPDLVLLDLRLPDMNGLDVLRTIKEMDPEIFVIIITGYASVESAVQAIKLGAYDYIKKPFKADVIKLIVRLALEAQGLRKEVNYLREHKSRFHDEIVYRSETFSRVLGQAREVARHGDTTVLIMGESGTGKEVIARYIHAMSPRKNKPFMAVNCAAFPGSLLESEIFGHEKGAFTGAVQKRAGLFEAASGGTLFLDEVAEMDLNVQAKLLRVLEEKKVRRLGSTRLYDVDVRIIAATNKDLQKAVRDGRFREDLFYRLNVFPIVIPPLRERPEDIMALAEFFMKHYARKFGKDFQKIGSDAEELLTGYSWPGNVRELKNTMERICIMHNSDTLRKDHLPAELLPSRVKDDLQAAVINIPFPEEGLRLDDILDQVAASLISEAVKRAGGNISLAARLLGIPRGTLRYKLDKYGITLN</sequence>
<dbReference type="InterPro" id="IPR009057">
    <property type="entry name" value="Homeodomain-like_sf"/>
</dbReference>
<dbReference type="FunFam" id="3.40.50.300:FF:000006">
    <property type="entry name" value="DNA-binding transcriptional regulator NtrC"/>
    <property type="match status" value="1"/>
</dbReference>
<dbReference type="GO" id="GO:0006355">
    <property type="term" value="P:regulation of DNA-templated transcription"/>
    <property type="evidence" value="ECO:0007669"/>
    <property type="project" value="InterPro"/>
</dbReference>
<dbReference type="PROSITE" id="PS00688">
    <property type="entry name" value="SIGMA54_INTERACT_3"/>
    <property type="match status" value="1"/>
</dbReference>
<dbReference type="InterPro" id="IPR025944">
    <property type="entry name" value="Sigma_54_int_dom_CS"/>
</dbReference>
<dbReference type="InterPro" id="IPR003593">
    <property type="entry name" value="AAA+_ATPase"/>
</dbReference>
<dbReference type="PANTHER" id="PTHR32071:SF113">
    <property type="entry name" value="ALGINATE BIOSYNTHESIS TRANSCRIPTIONAL REGULATORY PROTEIN ALGB"/>
    <property type="match status" value="1"/>
</dbReference>
<dbReference type="Pfam" id="PF02954">
    <property type="entry name" value="HTH_8"/>
    <property type="match status" value="1"/>
</dbReference>
<evidence type="ECO:0000313" key="14">
    <source>
        <dbReference type="EMBL" id="SFM81550.1"/>
    </source>
</evidence>
<feature type="modified residue" description="4-aspartylphosphate" evidence="11">
    <location>
        <position position="52"/>
    </location>
</feature>
<dbReference type="EMBL" id="FOUU01000004">
    <property type="protein sequence ID" value="SFM81550.1"/>
    <property type="molecule type" value="Genomic_DNA"/>
</dbReference>
<keyword evidence="4" id="KW-0547">Nucleotide-binding</keyword>
<dbReference type="PROSITE" id="PS50045">
    <property type="entry name" value="SIGMA54_INTERACT_4"/>
    <property type="match status" value="1"/>
</dbReference>
<feature type="domain" description="Sigma-54 factor interaction" evidence="12">
    <location>
        <begin position="140"/>
        <end position="370"/>
    </location>
</feature>
<dbReference type="PRINTS" id="PR01590">
    <property type="entry name" value="HTHFIS"/>
</dbReference>
<evidence type="ECO:0000256" key="10">
    <source>
        <dbReference type="ARBA" id="ARBA00023163"/>
    </source>
</evidence>
<dbReference type="InterPro" id="IPR027417">
    <property type="entry name" value="P-loop_NTPase"/>
</dbReference>
<evidence type="ECO:0000256" key="2">
    <source>
        <dbReference type="ARBA" id="ARBA00022490"/>
    </source>
</evidence>
<evidence type="ECO:0000256" key="4">
    <source>
        <dbReference type="ARBA" id="ARBA00022741"/>
    </source>
</evidence>
<dbReference type="AlphaFoldDB" id="A0A1I4TY98"/>
<dbReference type="GO" id="GO:0043565">
    <property type="term" value="F:sequence-specific DNA binding"/>
    <property type="evidence" value="ECO:0007669"/>
    <property type="project" value="InterPro"/>
</dbReference>
<gene>
    <name evidence="14" type="ORF">SAMN05660836_01585</name>
</gene>
<dbReference type="Gene3D" id="3.40.50.2300">
    <property type="match status" value="1"/>
</dbReference>
<feature type="domain" description="Response regulatory" evidence="13">
    <location>
        <begin position="3"/>
        <end position="117"/>
    </location>
</feature>
<dbReference type="Proteomes" id="UP000199611">
    <property type="component" value="Unassembled WGS sequence"/>
</dbReference>
<dbReference type="SUPFAM" id="SSF52540">
    <property type="entry name" value="P-loop containing nucleoside triphosphate hydrolases"/>
    <property type="match status" value="1"/>
</dbReference>
<keyword evidence="7" id="KW-0805">Transcription regulation</keyword>
<evidence type="ECO:0000256" key="1">
    <source>
        <dbReference type="ARBA" id="ARBA00004496"/>
    </source>
</evidence>
<dbReference type="PROSITE" id="PS00676">
    <property type="entry name" value="SIGMA54_INTERACT_2"/>
    <property type="match status" value="1"/>
</dbReference>
<keyword evidence="6" id="KW-0902">Two-component regulatory system</keyword>
<evidence type="ECO:0000256" key="9">
    <source>
        <dbReference type="ARBA" id="ARBA00023159"/>
    </source>
</evidence>
<evidence type="ECO:0000256" key="5">
    <source>
        <dbReference type="ARBA" id="ARBA00022840"/>
    </source>
</evidence>
<evidence type="ECO:0000259" key="12">
    <source>
        <dbReference type="PROSITE" id="PS50045"/>
    </source>
</evidence>
<dbReference type="GO" id="GO:0005737">
    <property type="term" value="C:cytoplasm"/>
    <property type="evidence" value="ECO:0007669"/>
    <property type="project" value="UniProtKB-SubCell"/>
</dbReference>
<dbReference type="PANTHER" id="PTHR32071">
    <property type="entry name" value="TRANSCRIPTIONAL REGULATORY PROTEIN"/>
    <property type="match status" value="1"/>
</dbReference>
<dbReference type="OrthoDB" id="9814761at2"/>
<dbReference type="STRING" id="39841.SAMN05660836_01585"/>
<dbReference type="RefSeq" id="WP_093394811.1">
    <property type="nucleotide sequence ID" value="NZ_FOUU01000004.1"/>
</dbReference>
<dbReference type="Pfam" id="PF00158">
    <property type="entry name" value="Sigma54_activat"/>
    <property type="match status" value="1"/>
</dbReference>
<dbReference type="Pfam" id="PF25601">
    <property type="entry name" value="AAA_lid_14"/>
    <property type="match status" value="1"/>
</dbReference>
<dbReference type="SMART" id="SM00382">
    <property type="entry name" value="AAA"/>
    <property type="match status" value="1"/>
</dbReference>
<evidence type="ECO:0000256" key="3">
    <source>
        <dbReference type="ARBA" id="ARBA00022553"/>
    </source>
</evidence>
<keyword evidence="15" id="KW-1185">Reference proteome</keyword>
<keyword evidence="3 11" id="KW-0597">Phosphoprotein</keyword>
<protein>
    <submittedName>
        <fullName evidence="14">Two component, sigma54 specific, transcriptional regulator, Fis family</fullName>
    </submittedName>
</protein>
<dbReference type="SUPFAM" id="SSF52172">
    <property type="entry name" value="CheY-like"/>
    <property type="match status" value="1"/>
</dbReference>
<comment type="subcellular location">
    <subcellularLocation>
        <location evidence="1">Cytoplasm</location>
    </subcellularLocation>
</comment>
<evidence type="ECO:0000313" key="15">
    <source>
        <dbReference type="Proteomes" id="UP000199611"/>
    </source>
</evidence>
<dbReference type="SMART" id="SM00448">
    <property type="entry name" value="REC"/>
    <property type="match status" value="1"/>
</dbReference>
<dbReference type="Gene3D" id="1.10.8.60">
    <property type="match status" value="1"/>
</dbReference>
<keyword evidence="2" id="KW-0963">Cytoplasm</keyword>
<dbReference type="FunFam" id="3.40.50.2300:FF:000018">
    <property type="entry name" value="DNA-binding transcriptional regulator NtrC"/>
    <property type="match status" value="1"/>
</dbReference>
<dbReference type="Pfam" id="PF00072">
    <property type="entry name" value="Response_reg"/>
    <property type="match status" value="1"/>
</dbReference>
<evidence type="ECO:0000256" key="7">
    <source>
        <dbReference type="ARBA" id="ARBA00023015"/>
    </source>
</evidence>
<organism evidence="14 15">
    <name type="scientific">Thermodesulforhabdus norvegica</name>
    <dbReference type="NCBI Taxonomy" id="39841"/>
    <lineage>
        <taxon>Bacteria</taxon>
        <taxon>Pseudomonadati</taxon>
        <taxon>Thermodesulfobacteriota</taxon>
        <taxon>Syntrophobacteria</taxon>
        <taxon>Syntrophobacterales</taxon>
        <taxon>Thermodesulforhabdaceae</taxon>
        <taxon>Thermodesulforhabdus</taxon>
    </lineage>
</organism>
<dbReference type="InterPro" id="IPR002197">
    <property type="entry name" value="HTH_Fis"/>
</dbReference>
<dbReference type="GO" id="GO:0000160">
    <property type="term" value="P:phosphorelay signal transduction system"/>
    <property type="evidence" value="ECO:0007669"/>
    <property type="project" value="UniProtKB-KW"/>
</dbReference>
<dbReference type="InterPro" id="IPR011006">
    <property type="entry name" value="CheY-like_superfamily"/>
</dbReference>
<dbReference type="PROSITE" id="PS00675">
    <property type="entry name" value="SIGMA54_INTERACT_1"/>
    <property type="match status" value="1"/>
</dbReference>
<reference evidence="15" key="1">
    <citation type="submission" date="2016-10" db="EMBL/GenBank/DDBJ databases">
        <authorList>
            <person name="Varghese N."/>
            <person name="Submissions S."/>
        </authorList>
    </citation>
    <scope>NUCLEOTIDE SEQUENCE [LARGE SCALE GENOMIC DNA]</scope>
    <source>
        <strain evidence="15">DSM 9990</strain>
    </source>
</reference>
<dbReference type="InterPro" id="IPR001789">
    <property type="entry name" value="Sig_transdc_resp-reg_receiver"/>
</dbReference>
<keyword evidence="10" id="KW-0804">Transcription</keyword>
<dbReference type="Gene3D" id="1.10.10.60">
    <property type="entry name" value="Homeodomain-like"/>
    <property type="match status" value="1"/>
</dbReference>
<dbReference type="FunFam" id="1.10.8.60:FF:000014">
    <property type="entry name" value="DNA-binding transcriptional regulator NtrC"/>
    <property type="match status" value="1"/>
</dbReference>
<dbReference type="CDD" id="cd00009">
    <property type="entry name" value="AAA"/>
    <property type="match status" value="1"/>
</dbReference>
<keyword evidence="9" id="KW-0010">Activator</keyword>
<evidence type="ECO:0000256" key="6">
    <source>
        <dbReference type="ARBA" id="ARBA00023012"/>
    </source>
</evidence>
<proteinExistence type="predicted"/>
<keyword evidence="5" id="KW-0067">ATP-binding</keyword>
<dbReference type="InterPro" id="IPR002078">
    <property type="entry name" value="Sigma_54_int"/>
</dbReference>
<dbReference type="InterPro" id="IPR025943">
    <property type="entry name" value="Sigma_54_int_dom_ATP-bd_2"/>
</dbReference>
<dbReference type="GO" id="GO:0005524">
    <property type="term" value="F:ATP binding"/>
    <property type="evidence" value="ECO:0007669"/>
    <property type="project" value="UniProtKB-KW"/>
</dbReference>
<dbReference type="InterPro" id="IPR025662">
    <property type="entry name" value="Sigma_54_int_dom_ATP-bd_1"/>
</dbReference>
<keyword evidence="8" id="KW-0238">DNA-binding</keyword>
<evidence type="ECO:0000256" key="11">
    <source>
        <dbReference type="PROSITE-ProRule" id="PRU00169"/>
    </source>
</evidence>
<dbReference type="PROSITE" id="PS50110">
    <property type="entry name" value="RESPONSE_REGULATORY"/>
    <property type="match status" value="1"/>
</dbReference>